<dbReference type="Proteomes" id="UP000292298">
    <property type="component" value="Unassembled WGS sequence"/>
</dbReference>
<dbReference type="AlphaFoldDB" id="A0A4Q8D2F5"/>
<keyword evidence="3" id="KW-1133">Transmembrane helix</keyword>
<accession>A0A4Q8D2F5</accession>
<dbReference type="OrthoDB" id="5739852at2"/>
<feature type="coiled-coil region" evidence="1">
    <location>
        <begin position="103"/>
        <end position="151"/>
    </location>
</feature>
<feature type="transmembrane region" description="Helical" evidence="3">
    <location>
        <begin position="46"/>
        <end position="67"/>
    </location>
</feature>
<keyword evidence="4" id="KW-0489">Methyltransferase</keyword>
<keyword evidence="3" id="KW-0812">Transmembrane</keyword>
<feature type="region of interest" description="Disordered" evidence="2">
    <location>
        <begin position="1"/>
        <end position="40"/>
    </location>
</feature>
<dbReference type="Pfam" id="PF04375">
    <property type="entry name" value="HemX"/>
    <property type="match status" value="1"/>
</dbReference>
<name>A0A4Q8D2F5_9GAMM</name>
<comment type="caution">
    <text evidence="4">The sequence shown here is derived from an EMBL/GenBank/DDBJ whole genome shotgun (WGS) entry which is preliminary data.</text>
</comment>
<gene>
    <name evidence="4" type="ORF">EV698_1782</name>
</gene>
<keyword evidence="4" id="KW-0808">Transferase</keyword>
<reference evidence="4 5" key="1">
    <citation type="submission" date="2019-02" db="EMBL/GenBank/DDBJ databases">
        <title>Genomic Encyclopedia of Type Strains, Phase IV (KMG-IV): sequencing the most valuable type-strain genomes for metagenomic binning, comparative biology and taxonomic classification.</title>
        <authorList>
            <person name="Goeker M."/>
        </authorList>
    </citation>
    <scope>NUCLEOTIDE SEQUENCE [LARGE SCALE GENOMIC DNA]</scope>
    <source>
        <strain evidence="4 5">DSM 21056</strain>
    </source>
</reference>
<keyword evidence="3" id="KW-0472">Membrane</keyword>
<dbReference type="EMBL" id="SHLI01000001">
    <property type="protein sequence ID" value="RZU99490.1"/>
    <property type="molecule type" value="Genomic_DNA"/>
</dbReference>
<evidence type="ECO:0000256" key="2">
    <source>
        <dbReference type="SAM" id="MobiDB-lite"/>
    </source>
</evidence>
<keyword evidence="1" id="KW-0175">Coiled coil</keyword>
<dbReference type="GO" id="GO:0032259">
    <property type="term" value="P:methylation"/>
    <property type="evidence" value="ECO:0007669"/>
    <property type="project" value="UniProtKB-KW"/>
</dbReference>
<dbReference type="GO" id="GO:0008168">
    <property type="term" value="F:methyltransferase activity"/>
    <property type="evidence" value="ECO:0007669"/>
    <property type="project" value="UniProtKB-KW"/>
</dbReference>
<organism evidence="4 5">
    <name type="scientific">Spiribacter vilamensis</name>
    <dbReference type="NCBI Taxonomy" id="531306"/>
    <lineage>
        <taxon>Bacteria</taxon>
        <taxon>Pseudomonadati</taxon>
        <taxon>Pseudomonadota</taxon>
        <taxon>Gammaproteobacteria</taxon>
        <taxon>Chromatiales</taxon>
        <taxon>Ectothiorhodospiraceae</taxon>
        <taxon>Spiribacter</taxon>
    </lineage>
</organism>
<proteinExistence type="predicted"/>
<protein>
    <submittedName>
        <fullName evidence="4">Uroporphyrin-3 C-methyltransferase</fullName>
    </submittedName>
</protein>
<dbReference type="PANTHER" id="PTHR38043:SF1">
    <property type="entry name" value="PROTEIN HEMX"/>
    <property type="match status" value="1"/>
</dbReference>
<evidence type="ECO:0000313" key="4">
    <source>
        <dbReference type="EMBL" id="RZU99490.1"/>
    </source>
</evidence>
<dbReference type="RefSeq" id="WP_130503720.1">
    <property type="nucleotide sequence ID" value="NZ_SHLI01000001.1"/>
</dbReference>
<sequence>MSKTDKDTDNALEAASPGKKGGGTGGGKGDGEAAATPPAGRTSGHVALVIAILVLLLSAGGGAYLYWQMQQLTEAQSGLATQRELEALSSDQQETAGELNGRITNLNEQLESRLQSLAKLENRVADQASARNELADRVDQLYRRMNSETDDWRIAEAGYLARMAVHRLQFNGDIPGALEALEAADILLSGLGGVGIDRREAIGRAVDQLLAVDQVDLVSVNRGLDRVADQLGTLPLAAGVKRFQTADGDVATGDEPTSGGWRQRLDRAGDRLMAGLGELVTVSRDRQVEPLPEPESRFLLQQNLRLQIESARLAALRGEPETYANALERVDGWVDAYFDSSADSVTAVRDRLAGLMDETVRVERPPIGETLAPVLNDGGRS</sequence>
<dbReference type="PANTHER" id="PTHR38043">
    <property type="entry name" value="PROTEIN HEMX"/>
    <property type="match status" value="1"/>
</dbReference>
<dbReference type="InterPro" id="IPR007470">
    <property type="entry name" value="HemX"/>
</dbReference>
<evidence type="ECO:0000313" key="5">
    <source>
        <dbReference type="Proteomes" id="UP000292298"/>
    </source>
</evidence>
<keyword evidence="5" id="KW-1185">Reference proteome</keyword>
<evidence type="ECO:0000256" key="3">
    <source>
        <dbReference type="SAM" id="Phobius"/>
    </source>
</evidence>
<evidence type="ECO:0000256" key="1">
    <source>
        <dbReference type="SAM" id="Coils"/>
    </source>
</evidence>
<feature type="compositionally biased region" description="Gly residues" evidence="2">
    <location>
        <begin position="19"/>
        <end position="28"/>
    </location>
</feature>